<keyword evidence="1" id="KW-0175">Coiled coil</keyword>
<organism evidence="2 3">
    <name type="scientific">Ditylenchus dipsaci</name>
    <dbReference type="NCBI Taxonomy" id="166011"/>
    <lineage>
        <taxon>Eukaryota</taxon>
        <taxon>Metazoa</taxon>
        <taxon>Ecdysozoa</taxon>
        <taxon>Nematoda</taxon>
        <taxon>Chromadorea</taxon>
        <taxon>Rhabditida</taxon>
        <taxon>Tylenchina</taxon>
        <taxon>Tylenchomorpha</taxon>
        <taxon>Sphaerularioidea</taxon>
        <taxon>Anguinidae</taxon>
        <taxon>Anguininae</taxon>
        <taxon>Ditylenchus</taxon>
    </lineage>
</organism>
<dbReference type="WBParaSite" id="jg13082">
    <property type="protein sequence ID" value="jg13082"/>
    <property type="gene ID" value="jg13082"/>
</dbReference>
<dbReference type="AlphaFoldDB" id="A0A915CX31"/>
<proteinExistence type="predicted"/>
<evidence type="ECO:0000256" key="1">
    <source>
        <dbReference type="SAM" id="Coils"/>
    </source>
</evidence>
<keyword evidence="2" id="KW-1185">Reference proteome</keyword>
<name>A0A915CX31_9BILA</name>
<accession>A0A915CX31</accession>
<protein>
    <submittedName>
        <fullName evidence="3">Uncharacterized protein</fullName>
    </submittedName>
</protein>
<reference evidence="3" key="1">
    <citation type="submission" date="2022-11" db="UniProtKB">
        <authorList>
            <consortium name="WormBaseParasite"/>
        </authorList>
    </citation>
    <scope>IDENTIFICATION</scope>
</reference>
<evidence type="ECO:0000313" key="2">
    <source>
        <dbReference type="Proteomes" id="UP000887574"/>
    </source>
</evidence>
<dbReference type="Proteomes" id="UP000887574">
    <property type="component" value="Unplaced"/>
</dbReference>
<evidence type="ECO:0000313" key="3">
    <source>
        <dbReference type="WBParaSite" id="jg13082"/>
    </source>
</evidence>
<sequence length="220" mass="25416">MNNSMSSAASSASLVSNSLTTELEYLNREQLIQRCQREIKLKEAVVNRSNSRKKKNELKREAFKAELELDQERAQHRLAMEKMQQDNSFMQQQIYEEQSIRIALENEKFRKSKTEGPMIPMSTWPLSMQEAHSSQEEGNASVNDHFSNCLVQQQIQEPQRSLTELKLDSFGYIRLPSANKRTKTPQWSRVAVHLSGAWLLFYKLQNGHQTSAPVIQINTM</sequence>
<feature type="coiled-coil region" evidence="1">
    <location>
        <begin position="41"/>
        <end position="84"/>
    </location>
</feature>